<reference evidence="2" key="1">
    <citation type="submission" date="2019-06" db="EMBL/GenBank/DDBJ databases">
        <authorList>
            <consortium name="Wellcome Sanger Institute Data Sharing"/>
        </authorList>
    </citation>
    <scope>NUCLEOTIDE SEQUENCE [LARGE SCALE GENOMIC DNA]</scope>
</reference>
<evidence type="ECO:0000256" key="1">
    <source>
        <dbReference type="SAM" id="MobiDB-lite"/>
    </source>
</evidence>
<proteinExistence type="predicted"/>
<evidence type="ECO:0000313" key="2">
    <source>
        <dbReference type="Ensembl" id="ENSMMDP00005033039.1"/>
    </source>
</evidence>
<feature type="compositionally biased region" description="Low complexity" evidence="1">
    <location>
        <begin position="164"/>
        <end position="180"/>
    </location>
</feature>
<accession>A0A667ZAI3</accession>
<protein>
    <submittedName>
        <fullName evidence="2">Uncharacterized protein</fullName>
    </submittedName>
</protein>
<feature type="region of interest" description="Disordered" evidence="1">
    <location>
        <begin position="10"/>
        <end position="41"/>
    </location>
</feature>
<feature type="compositionally biased region" description="Low complexity" evidence="1">
    <location>
        <begin position="144"/>
        <end position="156"/>
    </location>
</feature>
<feature type="region of interest" description="Disordered" evidence="1">
    <location>
        <begin position="138"/>
        <end position="204"/>
    </location>
</feature>
<reference evidence="2" key="3">
    <citation type="submission" date="2025-09" db="UniProtKB">
        <authorList>
            <consortium name="Ensembl"/>
        </authorList>
    </citation>
    <scope>IDENTIFICATION</scope>
</reference>
<feature type="region of interest" description="Disordered" evidence="1">
    <location>
        <begin position="93"/>
        <end position="126"/>
    </location>
</feature>
<keyword evidence="3" id="KW-1185">Reference proteome</keyword>
<organism evidence="2 3">
    <name type="scientific">Myripristis murdjan</name>
    <name type="common">pinecone soldierfish</name>
    <dbReference type="NCBI Taxonomy" id="586833"/>
    <lineage>
        <taxon>Eukaryota</taxon>
        <taxon>Metazoa</taxon>
        <taxon>Chordata</taxon>
        <taxon>Craniata</taxon>
        <taxon>Vertebrata</taxon>
        <taxon>Euteleostomi</taxon>
        <taxon>Actinopterygii</taxon>
        <taxon>Neopterygii</taxon>
        <taxon>Teleostei</taxon>
        <taxon>Neoteleostei</taxon>
        <taxon>Acanthomorphata</taxon>
        <taxon>Holocentriformes</taxon>
        <taxon>Holocentridae</taxon>
        <taxon>Myripristis</taxon>
    </lineage>
</organism>
<sequence length="204" mass="22243">VTFLINPSPRFQHQTKNISPPLRYPRPRFRHPKSGQSSQHSFLHKCVNSAQFLSPKYPNHLSPLSLSDASSTSPSLLPHFSAAALPLCRPEHVSNSPPWRQHSGIRTRSKSHRYHAPAKSPYGQFPLNLRLDRSRHRDASALCSPSPATATDSSSTGLWHWDTSAPRSPIPASASSSAGSWHRDASAPCSLIPATKTASSSAGF</sequence>
<feature type="compositionally biased region" description="Basic residues" evidence="1">
    <location>
        <begin position="103"/>
        <end position="116"/>
    </location>
</feature>
<dbReference type="InParanoid" id="A0A667ZAI3"/>
<evidence type="ECO:0000313" key="3">
    <source>
        <dbReference type="Proteomes" id="UP000472263"/>
    </source>
</evidence>
<dbReference type="Ensembl" id="ENSMMDT00005033774.1">
    <property type="protein sequence ID" value="ENSMMDP00005033039.1"/>
    <property type="gene ID" value="ENSMMDG00005015554.1"/>
</dbReference>
<name>A0A667ZAI3_9TELE</name>
<reference evidence="2" key="2">
    <citation type="submission" date="2025-08" db="UniProtKB">
        <authorList>
            <consortium name="Ensembl"/>
        </authorList>
    </citation>
    <scope>IDENTIFICATION</scope>
</reference>
<dbReference type="AlphaFoldDB" id="A0A667ZAI3"/>
<dbReference type="Proteomes" id="UP000472263">
    <property type="component" value="Chromosome 5"/>
</dbReference>